<evidence type="ECO:0000256" key="1">
    <source>
        <dbReference type="SAM" id="MobiDB-lite"/>
    </source>
</evidence>
<dbReference type="Gene3D" id="3.90.1170.50">
    <property type="entry name" value="Aldehyde oxidase/xanthine dehydrogenase, a/b hammerhead"/>
    <property type="match status" value="1"/>
</dbReference>
<dbReference type="SMART" id="SM01008">
    <property type="entry name" value="Ald_Xan_dh_C"/>
    <property type="match status" value="1"/>
</dbReference>
<comment type="caution">
    <text evidence="3">The sequence shown here is derived from an EMBL/GenBank/DDBJ whole genome shotgun (WGS) entry which is preliminary data.</text>
</comment>
<dbReference type="Gene3D" id="3.30.365.10">
    <property type="entry name" value="Aldehyde oxidase/xanthine dehydrogenase, molybdopterin binding domain"/>
    <property type="match status" value="3"/>
</dbReference>
<dbReference type="Pfam" id="PF02738">
    <property type="entry name" value="MoCoBD_1"/>
    <property type="match status" value="1"/>
</dbReference>
<dbReference type="Proteomes" id="UP000567293">
    <property type="component" value="Unassembled WGS sequence"/>
</dbReference>
<accession>A0A7V8SYE3</accession>
<dbReference type="InterPro" id="IPR000674">
    <property type="entry name" value="Ald_Oxase/Xan_DH_a/b"/>
</dbReference>
<dbReference type="InterPro" id="IPR036856">
    <property type="entry name" value="Ald_Oxase/Xan_DH_a/b_sf"/>
</dbReference>
<organism evidence="3 4">
    <name type="scientific">Candidatus Acidiferrum panamense</name>
    <dbReference type="NCBI Taxonomy" id="2741543"/>
    <lineage>
        <taxon>Bacteria</taxon>
        <taxon>Pseudomonadati</taxon>
        <taxon>Acidobacteriota</taxon>
        <taxon>Terriglobia</taxon>
        <taxon>Candidatus Acidiferrales</taxon>
        <taxon>Candidatus Acidiferrum</taxon>
    </lineage>
</organism>
<feature type="non-terminal residue" evidence="3">
    <location>
        <position position="1"/>
    </location>
</feature>
<dbReference type="SUPFAM" id="SSF54665">
    <property type="entry name" value="CO dehydrogenase molybdoprotein N-domain-like"/>
    <property type="match status" value="1"/>
</dbReference>
<feature type="compositionally biased region" description="Polar residues" evidence="1">
    <location>
        <begin position="146"/>
        <end position="156"/>
    </location>
</feature>
<dbReference type="SUPFAM" id="SSF56003">
    <property type="entry name" value="Molybdenum cofactor-binding domain"/>
    <property type="match status" value="1"/>
</dbReference>
<gene>
    <name evidence="3" type="ORF">HRJ53_17860</name>
</gene>
<protein>
    <submittedName>
        <fullName evidence="3">Xanthine dehydrogenase family protein molybdopterin-binding subunit</fullName>
    </submittedName>
</protein>
<dbReference type="InterPro" id="IPR037165">
    <property type="entry name" value="AldOxase/xan_DH_Mopterin-bd_sf"/>
</dbReference>
<dbReference type="InterPro" id="IPR008274">
    <property type="entry name" value="AldOxase/xan_DH_MoCoBD1"/>
</dbReference>
<dbReference type="EMBL" id="JACDQQ010001705">
    <property type="protein sequence ID" value="MBA0086851.1"/>
    <property type="molecule type" value="Genomic_DNA"/>
</dbReference>
<feature type="domain" description="Aldehyde oxidase/xanthine dehydrogenase a/b hammerhead" evidence="2">
    <location>
        <begin position="61"/>
        <end position="148"/>
    </location>
</feature>
<proteinExistence type="predicted"/>
<feature type="region of interest" description="Disordered" evidence="1">
    <location>
        <begin position="143"/>
        <end position="171"/>
    </location>
</feature>
<sequence>ATASGRVIHQPTKRTFTYGALGEKAATLPPPDLKSVKLKDPKDYKIIGHPTPGVDNISIVTGKSLYSIDFKVPGMLYAVYDKCPVYAGKCVGANLDEIKSMPGVRHVFEVEGTQDLLGLHWGVAVVADTWWQANAARKKLRAQWNEGPTAQQSSKGFQEHADKLSKQPPSITLRKDGDADAVLESAAKIVEAAYSYPFLAHAPMEPQNCLAHYHDGKLEFWSPSQTPESGRMQCAKVLGIPHDDIIVHMKRAGGGFGRRLTNDYMLEAGAIAKQVGVPVKLLWTREDDFHHDHYRPAGFHYLQGGIDASGKLIAWRNHFVSFGEGEQFAPSANIPANEFPGTFLENFFFGASLMPLGVPTYALRAPRSNAFCFVFQSFIDELAHAAGKDPVQFRLDLLSLPRVSDPHAKPDPFSGDLDADRMIGVLKLVAEKSGWGRRQLPKNTGMGVAFQFAHRGYFAEVAEVRVDGGSKLKVNKVWVAGDVGSTIINPSGADNECRGAVIDGLSQVMSYEITIDGGHAVQSNFHEYPPVRMNQIPAEIDVHFLKTDNPPTGLGEPALPPLLPAVCNAIFAVTGKRIRSLPLSKHGFSWA</sequence>
<name>A0A7V8SYE3_9BACT</name>
<dbReference type="PANTHER" id="PTHR47495">
    <property type="entry name" value="ALDEHYDE DEHYDROGENASE"/>
    <property type="match status" value="1"/>
</dbReference>
<evidence type="ECO:0000313" key="3">
    <source>
        <dbReference type="EMBL" id="MBA0086851.1"/>
    </source>
</evidence>
<evidence type="ECO:0000259" key="2">
    <source>
        <dbReference type="SMART" id="SM01008"/>
    </source>
</evidence>
<dbReference type="PANTHER" id="PTHR47495:SF3">
    <property type="entry name" value="BLR6219 PROTEIN"/>
    <property type="match status" value="1"/>
</dbReference>
<dbReference type="InterPro" id="IPR046867">
    <property type="entry name" value="AldOxase/xan_DH_MoCoBD2"/>
</dbReference>
<reference evidence="3" key="1">
    <citation type="submission" date="2020-06" db="EMBL/GenBank/DDBJ databases">
        <title>Legume-microbial interactions unlock mineral nutrients during tropical forest succession.</title>
        <authorList>
            <person name="Epihov D.Z."/>
        </authorList>
    </citation>
    <scope>NUCLEOTIDE SEQUENCE [LARGE SCALE GENOMIC DNA]</scope>
    <source>
        <strain evidence="3">Pan2503</strain>
    </source>
</reference>
<dbReference type="GO" id="GO:0016491">
    <property type="term" value="F:oxidoreductase activity"/>
    <property type="evidence" value="ECO:0007669"/>
    <property type="project" value="InterPro"/>
</dbReference>
<dbReference type="AlphaFoldDB" id="A0A7V8SYE3"/>
<dbReference type="Pfam" id="PF20256">
    <property type="entry name" value="MoCoBD_2"/>
    <property type="match status" value="1"/>
</dbReference>
<evidence type="ECO:0000313" key="4">
    <source>
        <dbReference type="Proteomes" id="UP000567293"/>
    </source>
</evidence>
<keyword evidence="4" id="KW-1185">Reference proteome</keyword>
<dbReference type="InterPro" id="IPR052516">
    <property type="entry name" value="N-heterocyclic_Hydroxylase"/>
</dbReference>